<dbReference type="SUPFAM" id="SSF53822">
    <property type="entry name" value="Periplasmic binding protein-like I"/>
    <property type="match status" value="1"/>
</dbReference>
<feature type="signal peptide" evidence="1">
    <location>
        <begin position="1"/>
        <end position="25"/>
    </location>
</feature>
<dbReference type="Proteomes" id="UP001385892">
    <property type="component" value="Unassembled WGS sequence"/>
</dbReference>
<comment type="caution">
    <text evidence="2">The sequence shown here is derived from an EMBL/GenBank/DDBJ whole genome shotgun (WGS) entry which is preliminary data.</text>
</comment>
<organism evidence="2 3">
    <name type="scientific">Variovorax rhizosphaerae</name>
    <dbReference type="NCBI Taxonomy" id="1836200"/>
    <lineage>
        <taxon>Bacteria</taxon>
        <taxon>Pseudomonadati</taxon>
        <taxon>Pseudomonadota</taxon>
        <taxon>Betaproteobacteria</taxon>
        <taxon>Burkholderiales</taxon>
        <taxon>Comamonadaceae</taxon>
        <taxon>Variovorax</taxon>
    </lineage>
</organism>
<evidence type="ECO:0000256" key="1">
    <source>
        <dbReference type="SAM" id="SignalP"/>
    </source>
</evidence>
<evidence type="ECO:0000313" key="3">
    <source>
        <dbReference type="Proteomes" id="UP001385892"/>
    </source>
</evidence>
<gene>
    <name evidence="2" type="ORF">WKW82_28415</name>
</gene>
<protein>
    <submittedName>
        <fullName evidence="2">ABC transporter substrate-binding protein</fullName>
    </submittedName>
</protein>
<sequence>MKGCACRAGLALLLAALGASVTGVAAGAVTPLKATLIVPGDDPRLERSRIERHFLGHTDGPANDGLQVALEESEFELQAVDAAVALTSQPADNLAAARTAAQAAEKAGAAVLLTDLPTDWTLAVADAVKIPVLNIGNPADSLREQDCRARLFHILPSERMRADALAQTLVSRKWSKLLLLVGQSAQDQLRSATVQASIKRYGLQVVATKPFKLSGDPRERDLANPLLLTAGSTYDAVWVVDSDGEFARSLPYRTVLPRPVVGDAGLVPVAWHAQFERFGAPQVSRRFAKAAGRPMTANDWAAWMAGKALVAAAIAAPKGPAAQWAQAMAKTPIDGSKGTSLTFRPWDGQLRQTMLLTDGQGVISQAPIEGLLHPTNVLDTLGADAPEKKCKVTR</sequence>
<evidence type="ECO:0000313" key="2">
    <source>
        <dbReference type="EMBL" id="MEJ8850593.1"/>
    </source>
</evidence>
<proteinExistence type="predicted"/>
<accession>A0ABU8WST1</accession>
<dbReference type="InterPro" id="IPR028082">
    <property type="entry name" value="Peripla_BP_I"/>
</dbReference>
<keyword evidence="3" id="KW-1185">Reference proteome</keyword>
<reference evidence="2 3" key="1">
    <citation type="submission" date="2024-03" db="EMBL/GenBank/DDBJ databases">
        <title>Novel species of the genus Variovorax.</title>
        <authorList>
            <person name="Liu Q."/>
            <person name="Xin Y.-H."/>
        </authorList>
    </citation>
    <scope>NUCLEOTIDE SEQUENCE [LARGE SCALE GENOMIC DNA]</scope>
    <source>
        <strain evidence="2 3">KACC 18900</strain>
    </source>
</reference>
<feature type="chain" id="PRO_5047103199" evidence="1">
    <location>
        <begin position="26"/>
        <end position="394"/>
    </location>
</feature>
<dbReference type="RefSeq" id="WP_340345970.1">
    <property type="nucleotide sequence ID" value="NZ_JBBKZT010000016.1"/>
</dbReference>
<dbReference type="Gene3D" id="3.40.50.2300">
    <property type="match status" value="3"/>
</dbReference>
<keyword evidence="1" id="KW-0732">Signal</keyword>
<name>A0ABU8WST1_9BURK</name>
<dbReference type="EMBL" id="JBBKZT010000016">
    <property type="protein sequence ID" value="MEJ8850593.1"/>
    <property type="molecule type" value="Genomic_DNA"/>
</dbReference>